<name>A0A6M3J4P9_9ZZZZ</name>
<accession>A0A6M3J4P9</accession>
<organism evidence="1">
    <name type="scientific">viral metagenome</name>
    <dbReference type="NCBI Taxonomy" id="1070528"/>
    <lineage>
        <taxon>unclassified sequences</taxon>
        <taxon>metagenomes</taxon>
        <taxon>organismal metagenomes</taxon>
    </lineage>
</organism>
<protein>
    <submittedName>
        <fullName evidence="1">Putative structural protein</fullName>
    </submittedName>
</protein>
<sequence>MVMTRIKPPSEIDWILEQSRKFREHAKATTLKGILETHFDVKPDEPFYLTETQGKAFGYDIQPGWKLKYTYGETDTGSTYNPSWVNPEGWQITSAEDDENKFLSPEGEEFTLPDLEALDEPAKSASGLFKPVEVQGDYGEEMFPYTPPDVTPPQGFVWDYDTGEFISSTAEMIKEREDLYSQFPEIAPPGTPGKMTPDEWNVIVVEQQAKQAELVSTFRAVIPDMFEPIPEEQHFDVIREVVNSLATPEGENEEIKDWFVETVLDIGRTPQTESLLKELGYDVFGIGEFFGEPSPTEQPITGEVITGEAPLPPAPGDLSEQLHSTGIPISLYDSLSEGQKAGLRKPGEYVEIRSVNGERKAFAAGTPKTGYQRLDEWVVGTANAPLFNIGGVGISVSDMAGIGLLALGVYEGSKSIVPLFSAVKDKVLQTSLNAGMDKWIAQRSRGVPAQKFKVVQDFLYNVIAKNRTWLQQKATENMLSRMGRGVNQAQAAKQAVEQVIKDVEGSLLPSLTVTNTAVPGQKMSMSEILTGLTGKTPATVSAVQAGRMELAKEPWQMTNKEYQASIISRTRPDVSEEEMKRIVSSIPDRLTETEHKGIIQEALSEGKPVPTEVLKDYPDLKPTAPKPITPEVTVDEVIRRYEVIQKEARAEIKYGIDIAKATEAEYVKAGLAQYRKEAKEIGFSLDIKKQTQFLREEYSKLAIPKAEVTPTEAPKAAPGMPEAIKPVATGIVEPVKVPVKAANIRLEKYPEEVRPLIQEWADTHGAEVEKATRGIVSDAQVKAEAERLTTEVGGDLSKLRRKWKPATAWNAEELVAIRSVLRAKTQSVLSAQKLVKDNNSSQNLLKLELALKEQAAVQEMVHGLTAEAGRALRSFRQEAFDALNSNDVSRMEELLNKLRGNRENTEKIAEMLGRLDPTDPIAVNKFIQELYKPHVMDYLIELFYNSILSGPKTHIVNSLSNTANAIFSPIERALSAAIDLPLSWIQGRQRERFLSEVPADIFGAVRGIPEGFRQFAYVIKNGISFDQATKWEFRQKAFKGKLGAAIGMPSRFLEGADMLMKTINQRAALNAEAHRIASKEKLSGEKFEDRVADLLASPTEDMLKEANRVAEYRLFRQAPGKFGQTLMNLRDAVSVFGIKPLRFVIPFIRTPLNLVKFGLERTPLGFLNPKLWENVAQKNPEAADQIARATIGAIGLASLTWYFAAGMITGAPPRDRAARDRFYREGKQPYAIRVGDFWVSYQRLEPFNQLLGMVAILSDSIENNDKGTLEKIADAVNTFGQNFISQTYMSSVSDLLNMLGEPERYAGKWLDRFAASMAVPMSSATRTAAMMFDQTVRDPETAWETIEASIPGLSTKVKAKLSTLGEEIERKSPPWFPINVTPVEETVLSQELERLEFDIGFAGGSISGIELSDDEQREYQILSGKLIKDDLKKLMVTPEYWQATDAEKDKMLRKVVDAARNWSRSEMRQNIWTKGTNEDRVKVLETAISESDKQLGKIISEVETFTHEPPNIYDISHELDSSYRALLQDIPESATKGMDLPPSLHSWYVKEEAAKTSGSLPNVKLIDINADTTIGKSTFEDYYDQWQERGKITDARELEAFDVKYPKANLGNISRRQLELLKDYHKLDKPGQEKFLDGLSEVDRNSLTTNAYTDWLKANSKDNAQLAIWGQAKILTKDAYNEYNRLIRELDIVDSALPKLTLPPETSIDTHFTYEQMVLEGKQGSWEGQKLLRDDDLKAKEAGVDSYVDWRRKEGSPLELSDTPMASLEIKITPEYREIYDKIGNLSDRDSPDYIPDEKARAEAIKKIKTDNPEWVDNNRRIEAIEKGTDDNPVDKGLIDAHVEFMRMQDVEGVGSSTAEVMLYRTDNSGYNAFRMDDSIWGNKALLPIDESKIPTWRIDAKYRQQAVEYDAIDPDTKNPETGIRLRDEWLQLPENEEYRLDRRRKDAYTLTNSKTGYKFPVEMVEEYVVYSEYGGKGKRQERFLVENLTFAQALHDAGQLADIPLPKDVPAVQFDDIYDQYAEQFDRLEGAGKQESIYFIPDKDERIQTTYDLRFDKNGKLTPFGKAEVRRTGYKDFVPEKYIERYTEWGTINKEGIPTDWPKDGQGNNLTWYEDDWYLIDHPNFYNDVYVTLLEYSPAEKRDKDAQLAKVPTPKVFNLYARYVKLVEGKPREDLRFNNHDLDDWLLLTGKVTTSISEKIRRSKLTPSEKAREGLKEIEELLK</sequence>
<reference evidence="1" key="1">
    <citation type="submission" date="2020-03" db="EMBL/GenBank/DDBJ databases">
        <title>The deep terrestrial virosphere.</title>
        <authorList>
            <person name="Holmfeldt K."/>
            <person name="Nilsson E."/>
            <person name="Simone D."/>
            <person name="Lopez-Fernandez M."/>
            <person name="Wu X."/>
            <person name="de Brujin I."/>
            <person name="Lundin D."/>
            <person name="Andersson A."/>
            <person name="Bertilsson S."/>
            <person name="Dopson M."/>
        </authorList>
    </citation>
    <scope>NUCLEOTIDE SEQUENCE</scope>
    <source>
        <strain evidence="2">MM415A00374</strain>
        <strain evidence="1">MM415B00446</strain>
    </source>
</reference>
<dbReference type="EMBL" id="MT141530">
    <property type="protein sequence ID" value="QJA64999.1"/>
    <property type="molecule type" value="Genomic_DNA"/>
</dbReference>
<evidence type="ECO:0000313" key="2">
    <source>
        <dbReference type="EMBL" id="QJA82728.1"/>
    </source>
</evidence>
<dbReference type="EMBL" id="MT142494">
    <property type="protein sequence ID" value="QJA82728.1"/>
    <property type="molecule type" value="Genomic_DNA"/>
</dbReference>
<gene>
    <name evidence="2" type="ORF">MM415A00374_0040</name>
    <name evidence="1" type="ORF">MM415B00446_0023</name>
</gene>
<proteinExistence type="predicted"/>
<evidence type="ECO:0000313" key="1">
    <source>
        <dbReference type="EMBL" id="QJA64999.1"/>
    </source>
</evidence>